<reference evidence="1 2" key="1">
    <citation type="submission" date="2016-07" db="EMBL/GenBank/DDBJ databases">
        <title>Multiple horizontal gene transfer events from other fungi enriched the ability of initially mycotrophic Trichoderma (Ascomycota) to feed on dead plant biomass.</title>
        <authorList>
            <consortium name="DOE Joint Genome Institute"/>
            <person name="Aerts A."/>
            <person name="Atanasova L."/>
            <person name="Chenthamara K."/>
            <person name="Zhang J."/>
            <person name="Grujic M."/>
            <person name="Henrissat B."/>
            <person name="Kuo A."/>
            <person name="Salamov A."/>
            <person name="Lipzen A."/>
            <person name="Labutti K."/>
            <person name="Barry K."/>
            <person name="Miao Y."/>
            <person name="Rahimi M.J."/>
            <person name="Shen Q."/>
            <person name="Grigoriev I.V."/>
            <person name="Kubicek C.P."/>
            <person name="Druzhinina I.S."/>
        </authorList>
    </citation>
    <scope>NUCLEOTIDE SEQUENCE [LARGE SCALE GENOMIC DNA]</scope>
    <source>
        <strain evidence="1 2">ATCC 18648</strain>
    </source>
</reference>
<dbReference type="Proteomes" id="UP000240760">
    <property type="component" value="Unassembled WGS sequence"/>
</dbReference>
<sequence>MASHRDPSAGLGKAVDDISCVLMRHVMSPQMPYIFALQLSSIVISVSAEKAKHDLKGSQRMRSIKLRLEITHSSVAWQT</sequence>
<accession>A0A2T4C700</accession>
<gene>
    <name evidence="1" type="ORF">M440DRAFT_1330166</name>
</gene>
<dbReference type="EMBL" id="KZ679130">
    <property type="protein sequence ID" value="PTB77357.1"/>
    <property type="molecule type" value="Genomic_DNA"/>
</dbReference>
<dbReference type="AlphaFoldDB" id="A0A2T4C700"/>
<evidence type="ECO:0000313" key="1">
    <source>
        <dbReference type="EMBL" id="PTB77357.1"/>
    </source>
</evidence>
<proteinExistence type="predicted"/>
<name>A0A2T4C700_TRILO</name>
<keyword evidence="2" id="KW-1185">Reference proteome</keyword>
<evidence type="ECO:0000313" key="2">
    <source>
        <dbReference type="Proteomes" id="UP000240760"/>
    </source>
</evidence>
<organism evidence="1 2">
    <name type="scientific">Trichoderma longibrachiatum ATCC 18648</name>
    <dbReference type="NCBI Taxonomy" id="983965"/>
    <lineage>
        <taxon>Eukaryota</taxon>
        <taxon>Fungi</taxon>
        <taxon>Dikarya</taxon>
        <taxon>Ascomycota</taxon>
        <taxon>Pezizomycotina</taxon>
        <taxon>Sordariomycetes</taxon>
        <taxon>Hypocreomycetidae</taxon>
        <taxon>Hypocreales</taxon>
        <taxon>Hypocreaceae</taxon>
        <taxon>Trichoderma</taxon>
    </lineage>
</organism>
<protein>
    <submittedName>
        <fullName evidence="1">Uncharacterized protein</fullName>
    </submittedName>
</protein>